<reference evidence="6 7" key="1">
    <citation type="submission" date="2017-01" db="EMBL/GenBank/DDBJ databases">
        <title>First insights into the biology of 'candidatus Vampirococcus archaeovorus'.</title>
        <authorList>
            <person name="Kizina J."/>
            <person name="Jordan S."/>
            <person name="Stueber K."/>
            <person name="Reinhardt R."/>
            <person name="Harder J."/>
        </authorList>
    </citation>
    <scope>NUCLEOTIDE SEQUENCE [LARGE SCALE GENOMIC DNA]</scope>
    <source>
        <strain evidence="6 7">LiM</strain>
    </source>
</reference>
<dbReference type="InterPro" id="IPR000064">
    <property type="entry name" value="NLP_P60_dom"/>
</dbReference>
<dbReference type="PANTHER" id="PTHR47053">
    <property type="entry name" value="MUREIN DD-ENDOPEPTIDASE MEPH-RELATED"/>
    <property type="match status" value="1"/>
</dbReference>
<evidence type="ECO:0000256" key="1">
    <source>
        <dbReference type="ARBA" id="ARBA00007074"/>
    </source>
</evidence>
<sequence>MQGAGELPPVRGVSIRADAKNLRDVEKAIIGKYLGIPYRHRGRTIDGLDCWGFLKLVYADLGYRLFDIEDLEYSKVWGLSGKDYFREHYGHDWDRVETPQVLDGILFVNSKGVANHAGIVLSKRRFIHCCRQGVVVSRLDDVSWKTKTEGFYRLKNDIRS</sequence>
<dbReference type="InterPro" id="IPR051202">
    <property type="entry name" value="Peptidase_C40"/>
</dbReference>
<dbReference type="Pfam" id="PF00877">
    <property type="entry name" value="NLPC_P60"/>
    <property type="match status" value="1"/>
</dbReference>
<evidence type="ECO:0000256" key="2">
    <source>
        <dbReference type="ARBA" id="ARBA00022670"/>
    </source>
</evidence>
<evidence type="ECO:0000313" key="6">
    <source>
        <dbReference type="EMBL" id="QAT17829.1"/>
    </source>
</evidence>
<dbReference type="GO" id="GO:0006508">
    <property type="term" value="P:proteolysis"/>
    <property type="evidence" value="ECO:0007669"/>
    <property type="project" value="UniProtKB-KW"/>
</dbReference>
<dbReference type="Gene3D" id="3.90.1720.10">
    <property type="entry name" value="endopeptidase domain like (from Nostoc punctiforme)"/>
    <property type="match status" value="1"/>
</dbReference>
<evidence type="ECO:0000256" key="3">
    <source>
        <dbReference type="ARBA" id="ARBA00022801"/>
    </source>
</evidence>
<keyword evidence="3" id="KW-0378">Hydrolase</keyword>
<keyword evidence="2" id="KW-0645">Protease</keyword>
<dbReference type="AlphaFoldDB" id="A0A410P6L8"/>
<dbReference type="PROSITE" id="PS51935">
    <property type="entry name" value="NLPC_P60"/>
    <property type="match status" value="1"/>
</dbReference>
<dbReference type="PANTHER" id="PTHR47053:SF1">
    <property type="entry name" value="MUREIN DD-ENDOPEPTIDASE MEPH-RELATED"/>
    <property type="match status" value="1"/>
</dbReference>
<comment type="similarity">
    <text evidence="1">Belongs to the peptidase C40 family.</text>
</comment>
<proteinExistence type="inferred from homology"/>
<keyword evidence="7" id="KW-1185">Reference proteome</keyword>
<dbReference type="Proteomes" id="UP000287243">
    <property type="component" value="Chromosome"/>
</dbReference>
<organism evidence="6 7">
    <name type="scientific">Velamenicoccus archaeovorus</name>
    <dbReference type="NCBI Taxonomy" id="1930593"/>
    <lineage>
        <taxon>Bacteria</taxon>
        <taxon>Pseudomonadati</taxon>
        <taxon>Candidatus Omnitrophota</taxon>
        <taxon>Candidatus Velamenicoccus</taxon>
    </lineage>
</organism>
<dbReference type="EMBL" id="CP019384">
    <property type="protein sequence ID" value="QAT17829.1"/>
    <property type="molecule type" value="Genomic_DNA"/>
</dbReference>
<dbReference type="GO" id="GO:0008234">
    <property type="term" value="F:cysteine-type peptidase activity"/>
    <property type="evidence" value="ECO:0007669"/>
    <property type="project" value="UniProtKB-KW"/>
</dbReference>
<dbReference type="SUPFAM" id="SSF54001">
    <property type="entry name" value="Cysteine proteinases"/>
    <property type="match status" value="1"/>
</dbReference>
<protein>
    <recommendedName>
        <fullName evidence="5">NlpC/P60 domain-containing protein</fullName>
    </recommendedName>
</protein>
<evidence type="ECO:0000256" key="4">
    <source>
        <dbReference type="ARBA" id="ARBA00022807"/>
    </source>
</evidence>
<dbReference type="KEGG" id="vai:BU251_08885"/>
<feature type="domain" description="NlpC/P60" evidence="5">
    <location>
        <begin position="20"/>
        <end position="155"/>
    </location>
</feature>
<name>A0A410P6L8_VELA1</name>
<gene>
    <name evidence="6" type="ORF">BU251_08885</name>
</gene>
<evidence type="ECO:0000313" key="7">
    <source>
        <dbReference type="Proteomes" id="UP000287243"/>
    </source>
</evidence>
<keyword evidence="4" id="KW-0788">Thiol protease</keyword>
<dbReference type="InterPro" id="IPR038765">
    <property type="entry name" value="Papain-like_cys_pep_sf"/>
</dbReference>
<evidence type="ECO:0000259" key="5">
    <source>
        <dbReference type="PROSITE" id="PS51935"/>
    </source>
</evidence>
<accession>A0A410P6L8</accession>